<dbReference type="OrthoDB" id="284135at2"/>
<dbReference type="Pfam" id="PF11149">
    <property type="entry name" value="DUF2924"/>
    <property type="match status" value="1"/>
</dbReference>
<proteinExistence type="predicted"/>
<organism evidence="1 2">
    <name type="scientific">Novosphingobium kunmingense</name>
    <dbReference type="NCBI Taxonomy" id="1211806"/>
    <lineage>
        <taxon>Bacteria</taxon>
        <taxon>Pseudomonadati</taxon>
        <taxon>Pseudomonadota</taxon>
        <taxon>Alphaproteobacteria</taxon>
        <taxon>Sphingomonadales</taxon>
        <taxon>Sphingomonadaceae</taxon>
        <taxon>Novosphingobium</taxon>
    </lineage>
</organism>
<dbReference type="AlphaFoldDB" id="A0A2N0H575"/>
<accession>A0A2N0H575</accession>
<gene>
    <name evidence="1" type="ORF">B0I00_2730</name>
</gene>
<dbReference type="Proteomes" id="UP000232587">
    <property type="component" value="Unassembled WGS sequence"/>
</dbReference>
<evidence type="ECO:0008006" key="3">
    <source>
        <dbReference type="Google" id="ProtNLM"/>
    </source>
</evidence>
<keyword evidence="2" id="KW-1185">Reference proteome</keyword>
<dbReference type="EMBL" id="PHUF01000005">
    <property type="protein sequence ID" value="PKB14101.1"/>
    <property type="molecule type" value="Genomic_DNA"/>
</dbReference>
<dbReference type="InterPro" id="IPR021322">
    <property type="entry name" value="DUF2924"/>
</dbReference>
<sequence length="141" mass="15516">MGWLATDLKRIAAMSGDTLASAWAKTFAAPAPEVAPSLLRRALAYERQERKFGGLPLVVRKQLESVSADQTTAMQEPPLKLKPGTRLVRKWNGTIYTVLVTADGFEFAGKSWRSLSMIARHITGAQWSGPRFFGLRRAGQA</sequence>
<dbReference type="RefSeq" id="WP_100867941.1">
    <property type="nucleotide sequence ID" value="NZ_PHUF01000005.1"/>
</dbReference>
<name>A0A2N0H575_9SPHN</name>
<evidence type="ECO:0000313" key="2">
    <source>
        <dbReference type="Proteomes" id="UP000232587"/>
    </source>
</evidence>
<comment type="caution">
    <text evidence="1">The sequence shown here is derived from an EMBL/GenBank/DDBJ whole genome shotgun (WGS) entry which is preliminary data.</text>
</comment>
<reference evidence="1 2" key="1">
    <citation type="submission" date="2017-11" db="EMBL/GenBank/DDBJ databases">
        <title>Genomic Encyclopedia of Type Strains, Phase III (KMG-III): the genomes of soil and plant-associated and newly described type strains.</title>
        <authorList>
            <person name="Whitman W."/>
        </authorList>
    </citation>
    <scope>NUCLEOTIDE SEQUENCE [LARGE SCALE GENOMIC DNA]</scope>
    <source>
        <strain evidence="1 2">CGMCC 1.12274</strain>
    </source>
</reference>
<protein>
    <recommendedName>
        <fullName evidence="3">DUF2924 family protein</fullName>
    </recommendedName>
</protein>
<evidence type="ECO:0000313" key="1">
    <source>
        <dbReference type="EMBL" id="PKB14101.1"/>
    </source>
</evidence>